<feature type="domain" description="Protein FecR C-terminal" evidence="3">
    <location>
        <begin position="281"/>
        <end position="348"/>
    </location>
</feature>
<dbReference type="EMBL" id="CP136051">
    <property type="protein sequence ID" value="WOK04704.1"/>
    <property type="molecule type" value="Genomic_DNA"/>
</dbReference>
<dbReference type="InterPro" id="IPR012373">
    <property type="entry name" value="Ferrdict_sens_TM"/>
</dbReference>
<keyword evidence="1" id="KW-0472">Membrane</keyword>
<keyword evidence="1" id="KW-1133">Transmembrane helix</keyword>
<dbReference type="Gene3D" id="3.55.50.30">
    <property type="match status" value="1"/>
</dbReference>
<sequence>MNPTFNTVEDLIVDNSFRKWVLQNDPKAKAQWKQYLSANPEKKELVEEAKQFLKKLPRVNYQLPTSDLEIIWAQIEKASESEIYNQEQTMASTPTGARVRSISSKWYYMAASIVLILIAFGISQRYSSLLGDTTVSFHTKYGENQTIELPDGSVVTLNANSSLTYNSEHFDDDRRTVKLDGEAFFKISKRALPGGGKIKFIVETADLEVEVLGTEFNVNTRRASTKVVLTEGQVQIKLTKTDSVGPITMLPGEKITYTSGQKSPTKEQAKVNVATAWKENELIFEDTPVGEIIHVLEDNYGLRIKLKKPGIAERHYTGKFKNPDPEVILMALSGLFDLKLERRNGTVTLN</sequence>
<feature type="transmembrane region" description="Helical" evidence="1">
    <location>
        <begin position="106"/>
        <end position="123"/>
    </location>
</feature>
<gene>
    <name evidence="4" type="ORF">RT717_16610</name>
</gene>
<keyword evidence="1" id="KW-0812">Transmembrane</keyword>
<accession>A0ABZ0IJL2</accession>
<dbReference type="PIRSF" id="PIRSF018266">
    <property type="entry name" value="FecR"/>
    <property type="match status" value="1"/>
</dbReference>
<organism evidence="4 5">
    <name type="scientific">Imperialibacter roseus</name>
    <dbReference type="NCBI Taxonomy" id="1324217"/>
    <lineage>
        <taxon>Bacteria</taxon>
        <taxon>Pseudomonadati</taxon>
        <taxon>Bacteroidota</taxon>
        <taxon>Cytophagia</taxon>
        <taxon>Cytophagales</taxon>
        <taxon>Flammeovirgaceae</taxon>
        <taxon>Imperialibacter</taxon>
    </lineage>
</organism>
<evidence type="ECO:0000259" key="3">
    <source>
        <dbReference type="Pfam" id="PF16344"/>
    </source>
</evidence>
<dbReference type="InterPro" id="IPR032508">
    <property type="entry name" value="FecR_C"/>
</dbReference>
<evidence type="ECO:0000259" key="2">
    <source>
        <dbReference type="Pfam" id="PF04773"/>
    </source>
</evidence>
<dbReference type="Pfam" id="PF04773">
    <property type="entry name" value="FecR"/>
    <property type="match status" value="1"/>
</dbReference>
<evidence type="ECO:0000313" key="5">
    <source>
        <dbReference type="Proteomes" id="UP001302349"/>
    </source>
</evidence>
<evidence type="ECO:0000313" key="4">
    <source>
        <dbReference type="EMBL" id="WOK04704.1"/>
    </source>
</evidence>
<reference evidence="4 5" key="1">
    <citation type="journal article" date="2023" name="Microbiol. Resour. Announc.">
        <title>Complete Genome Sequence of Imperialibacter roseus strain P4T.</title>
        <authorList>
            <person name="Tizabi D.R."/>
            <person name="Bachvaroff T."/>
            <person name="Hill R.T."/>
        </authorList>
    </citation>
    <scope>NUCLEOTIDE SEQUENCE [LARGE SCALE GENOMIC DNA]</scope>
    <source>
        <strain evidence="4 5">P4T</strain>
    </source>
</reference>
<protein>
    <submittedName>
        <fullName evidence="4">FecR domain-containing protein</fullName>
    </submittedName>
</protein>
<dbReference type="PANTHER" id="PTHR30273:SF2">
    <property type="entry name" value="PROTEIN FECR"/>
    <property type="match status" value="1"/>
</dbReference>
<proteinExistence type="predicted"/>
<evidence type="ECO:0000256" key="1">
    <source>
        <dbReference type="SAM" id="Phobius"/>
    </source>
</evidence>
<dbReference type="PANTHER" id="PTHR30273">
    <property type="entry name" value="PERIPLASMIC SIGNAL SENSOR AND SIGMA FACTOR ACTIVATOR FECR-RELATED"/>
    <property type="match status" value="1"/>
</dbReference>
<dbReference type="RefSeq" id="WP_317487505.1">
    <property type="nucleotide sequence ID" value="NZ_CP136051.1"/>
</dbReference>
<feature type="domain" description="FecR protein" evidence="2">
    <location>
        <begin position="138"/>
        <end position="235"/>
    </location>
</feature>
<dbReference type="Gene3D" id="2.60.120.1440">
    <property type="match status" value="1"/>
</dbReference>
<name>A0ABZ0IJL2_9BACT</name>
<dbReference type="Proteomes" id="UP001302349">
    <property type="component" value="Chromosome"/>
</dbReference>
<dbReference type="InterPro" id="IPR006860">
    <property type="entry name" value="FecR"/>
</dbReference>
<dbReference type="Pfam" id="PF16344">
    <property type="entry name" value="FecR_C"/>
    <property type="match status" value="1"/>
</dbReference>
<keyword evidence="5" id="KW-1185">Reference proteome</keyword>